<dbReference type="Gene3D" id="3.40.190.10">
    <property type="entry name" value="Periplasmic binding protein-like II"/>
    <property type="match status" value="2"/>
</dbReference>
<organism evidence="3 4">
    <name type="scientific">Parendozoicomonas haliclonae</name>
    <dbReference type="NCBI Taxonomy" id="1960125"/>
    <lineage>
        <taxon>Bacteria</taxon>
        <taxon>Pseudomonadati</taxon>
        <taxon>Pseudomonadota</taxon>
        <taxon>Gammaproteobacteria</taxon>
        <taxon>Oceanospirillales</taxon>
        <taxon>Endozoicomonadaceae</taxon>
        <taxon>Parendozoicomonas</taxon>
    </lineage>
</organism>
<dbReference type="SUPFAM" id="SSF53850">
    <property type="entry name" value="Periplasmic binding protein-like II"/>
    <property type="match status" value="1"/>
</dbReference>
<evidence type="ECO:0000259" key="2">
    <source>
        <dbReference type="SMART" id="SM00062"/>
    </source>
</evidence>
<keyword evidence="1" id="KW-0732">Signal</keyword>
<gene>
    <name evidence="3" type="primary">artI</name>
    <name evidence="3" type="ORF">EHSB41UT_02994</name>
</gene>
<evidence type="ECO:0000313" key="4">
    <source>
        <dbReference type="Proteomes" id="UP000196573"/>
    </source>
</evidence>
<dbReference type="RefSeq" id="WP_087111303.1">
    <property type="nucleotide sequence ID" value="NZ_CBCSCN010000007.1"/>
</dbReference>
<protein>
    <submittedName>
        <fullName evidence="3">Putative ABC transporter arginine-binding protein 2</fullName>
    </submittedName>
</protein>
<dbReference type="SMART" id="SM00062">
    <property type="entry name" value="PBPb"/>
    <property type="match status" value="1"/>
</dbReference>
<dbReference type="OrthoDB" id="8587856at2"/>
<accession>A0A1X7AM88</accession>
<feature type="signal peptide" evidence="1">
    <location>
        <begin position="1"/>
        <end position="22"/>
    </location>
</feature>
<name>A0A1X7AM88_9GAMM</name>
<proteinExistence type="predicted"/>
<keyword evidence="4" id="KW-1185">Reference proteome</keyword>
<dbReference type="Proteomes" id="UP000196573">
    <property type="component" value="Unassembled WGS sequence"/>
</dbReference>
<dbReference type="AlphaFoldDB" id="A0A1X7AM88"/>
<dbReference type="Pfam" id="PF00497">
    <property type="entry name" value="SBP_bac_3"/>
    <property type="match status" value="1"/>
</dbReference>
<feature type="domain" description="Solute-binding protein family 3/N-terminal" evidence="2">
    <location>
        <begin position="25"/>
        <end position="247"/>
    </location>
</feature>
<feature type="chain" id="PRO_5012304518" evidence="1">
    <location>
        <begin position="23"/>
        <end position="247"/>
    </location>
</feature>
<dbReference type="EMBL" id="FWPT01000007">
    <property type="protein sequence ID" value="SMA49019.1"/>
    <property type="molecule type" value="Genomic_DNA"/>
</dbReference>
<evidence type="ECO:0000256" key="1">
    <source>
        <dbReference type="SAM" id="SignalP"/>
    </source>
</evidence>
<dbReference type="InterPro" id="IPR001638">
    <property type="entry name" value="Solute-binding_3/MltF_N"/>
</dbReference>
<sequence>MRMIKKSLAAALLLSSALTVQAGERLTLLTENYPPFNMSVDDRNFARGIEVEGISTDIIREMVKRANIEATFTLRFPWSRIYNQTLKKPNYAIFSTARSAEREPLFQWVGPVVDNDYVLFTMAKSNLTINTIEDLKKYKVGAYKDDYVSQLLKSKGIEVIETPEDSYNATKLEQGRIDVWASGSLSGPYNAGKVGVTNIKQIYVVESKGLHLAFNKQTPVNVIKKLQTTLDAIKADGTAAAIHKRYQ</sequence>
<evidence type="ECO:0000313" key="3">
    <source>
        <dbReference type="EMBL" id="SMA49019.1"/>
    </source>
</evidence>
<reference evidence="3 4" key="1">
    <citation type="submission" date="2017-03" db="EMBL/GenBank/DDBJ databases">
        <authorList>
            <person name="Afonso C.L."/>
            <person name="Miller P.J."/>
            <person name="Scott M.A."/>
            <person name="Spackman E."/>
            <person name="Goraichik I."/>
            <person name="Dimitrov K.M."/>
            <person name="Suarez D.L."/>
            <person name="Swayne D.E."/>
        </authorList>
    </citation>
    <scope>NUCLEOTIDE SEQUENCE [LARGE SCALE GENOMIC DNA]</scope>
    <source>
        <strain evidence="3">SB41UT1</strain>
    </source>
</reference>
<dbReference type="PANTHER" id="PTHR38834">
    <property type="entry name" value="PERIPLASMIC SUBSTRATE BINDING PROTEIN FAMILY 3"/>
    <property type="match status" value="1"/>
</dbReference>
<dbReference type="PANTHER" id="PTHR38834:SF3">
    <property type="entry name" value="SOLUTE-BINDING PROTEIN FAMILY 3_N-TERMINAL DOMAIN-CONTAINING PROTEIN"/>
    <property type="match status" value="1"/>
</dbReference>